<evidence type="ECO:0000313" key="1">
    <source>
        <dbReference type="EMBL" id="VEN53372.1"/>
    </source>
</evidence>
<evidence type="ECO:0000313" key="2">
    <source>
        <dbReference type="Proteomes" id="UP000410492"/>
    </source>
</evidence>
<protein>
    <submittedName>
        <fullName evidence="1">Uncharacterized protein</fullName>
    </submittedName>
</protein>
<keyword evidence="2" id="KW-1185">Reference proteome</keyword>
<proteinExistence type="predicted"/>
<accession>A0A653CZR2</accession>
<sequence length="101" mass="11560">MENVLVANKTEAMSTTLTSSVVSSMCDEELEDKSEKLKAVTVWRTVLNQLKSRASKQSGVSSQTDMAMKELIKQFERLGKAIKCRPRRESGKFIIWPYWCR</sequence>
<gene>
    <name evidence="1" type="ORF">CALMAC_LOCUS13188</name>
</gene>
<dbReference type="Proteomes" id="UP000410492">
    <property type="component" value="Unassembled WGS sequence"/>
</dbReference>
<dbReference type="AlphaFoldDB" id="A0A653CZR2"/>
<dbReference type="EMBL" id="CAACVG010009465">
    <property type="protein sequence ID" value="VEN53372.1"/>
    <property type="molecule type" value="Genomic_DNA"/>
</dbReference>
<name>A0A653CZR2_CALMS</name>
<organism evidence="1 2">
    <name type="scientific">Callosobruchus maculatus</name>
    <name type="common">Southern cowpea weevil</name>
    <name type="synonym">Pulse bruchid</name>
    <dbReference type="NCBI Taxonomy" id="64391"/>
    <lineage>
        <taxon>Eukaryota</taxon>
        <taxon>Metazoa</taxon>
        <taxon>Ecdysozoa</taxon>
        <taxon>Arthropoda</taxon>
        <taxon>Hexapoda</taxon>
        <taxon>Insecta</taxon>
        <taxon>Pterygota</taxon>
        <taxon>Neoptera</taxon>
        <taxon>Endopterygota</taxon>
        <taxon>Coleoptera</taxon>
        <taxon>Polyphaga</taxon>
        <taxon>Cucujiformia</taxon>
        <taxon>Chrysomeloidea</taxon>
        <taxon>Chrysomelidae</taxon>
        <taxon>Bruchinae</taxon>
        <taxon>Bruchini</taxon>
        <taxon>Callosobruchus</taxon>
    </lineage>
</organism>
<reference evidence="1 2" key="1">
    <citation type="submission" date="2019-01" db="EMBL/GenBank/DDBJ databases">
        <authorList>
            <person name="Sayadi A."/>
        </authorList>
    </citation>
    <scope>NUCLEOTIDE SEQUENCE [LARGE SCALE GENOMIC DNA]</scope>
</reference>